<dbReference type="EMBL" id="JARQWQ010000014">
    <property type="protein sequence ID" value="KAK2567482.1"/>
    <property type="molecule type" value="Genomic_DNA"/>
</dbReference>
<evidence type="ECO:0000256" key="2">
    <source>
        <dbReference type="ARBA" id="ARBA00009265"/>
    </source>
</evidence>
<dbReference type="GO" id="GO:1902369">
    <property type="term" value="P:negative regulation of RNA catabolic process"/>
    <property type="evidence" value="ECO:0007669"/>
    <property type="project" value="TreeGrafter"/>
</dbReference>
<accession>A0AAD9VB10</accession>
<evidence type="ECO:0000313" key="5">
    <source>
        <dbReference type="Proteomes" id="UP001249851"/>
    </source>
</evidence>
<reference evidence="4" key="2">
    <citation type="journal article" date="2023" name="Science">
        <title>Genomic signatures of disease resistance in endangered staghorn corals.</title>
        <authorList>
            <person name="Vollmer S.V."/>
            <person name="Selwyn J.D."/>
            <person name="Despard B.A."/>
            <person name="Roesel C.L."/>
        </authorList>
    </citation>
    <scope>NUCLEOTIDE SEQUENCE</scope>
    <source>
        <strain evidence="4">K2</strain>
    </source>
</reference>
<keyword evidence="3" id="KW-0539">Nucleus</keyword>
<dbReference type="InterPro" id="IPR013633">
    <property type="entry name" value="NRDE-2"/>
</dbReference>
<dbReference type="InterPro" id="IPR011990">
    <property type="entry name" value="TPR-like_helical_dom_sf"/>
</dbReference>
<evidence type="ECO:0000313" key="4">
    <source>
        <dbReference type="EMBL" id="KAK2567482.1"/>
    </source>
</evidence>
<comment type="subcellular location">
    <subcellularLocation>
        <location evidence="1">Nucleus</location>
    </subcellularLocation>
</comment>
<protein>
    <submittedName>
        <fullName evidence="4">Nuclear exosome regulator NRDE2</fullName>
    </submittedName>
</protein>
<dbReference type="PANTHER" id="PTHR13471:SF0">
    <property type="entry name" value="NUCLEAR EXOSOME REGULATOR NRDE2"/>
    <property type="match status" value="1"/>
</dbReference>
<proteinExistence type="inferred from homology"/>
<dbReference type="PANTHER" id="PTHR13471">
    <property type="entry name" value="TETRATRICOPEPTIDE-LIKE HELICAL"/>
    <property type="match status" value="1"/>
</dbReference>
<dbReference type="Gene3D" id="1.25.40.10">
    <property type="entry name" value="Tetratricopeptide repeat domain"/>
    <property type="match status" value="1"/>
</dbReference>
<dbReference type="GO" id="GO:0071013">
    <property type="term" value="C:catalytic step 2 spliceosome"/>
    <property type="evidence" value="ECO:0007669"/>
    <property type="project" value="TreeGrafter"/>
</dbReference>
<comment type="caution">
    <text evidence="4">The sequence shown here is derived from an EMBL/GenBank/DDBJ whole genome shotgun (WGS) entry which is preliminary data.</text>
</comment>
<sequence length="392" mass="44580">MEWLSGNTDEARRVFDSTLLMGAEMFPEEQDRKKCLAPLFRCFAELEIGIKTIPKPGQCKNGGNKKALHILALFVEGAKFQPVSATSDGTELSAAKVLRCRRLYQKIHKEVLERGASQVNSELLTECGIGSGSLAVHLEICSVLFEYLSMGITSVLAMCHELLEMSKMSDLGAMDKELIFTGYIRIFKFHCDNNLMLPLKYTRSIILPVLEMFPDNPEFLSFYIQRECKSVLACEVRRTLDRVVQKASTPVPWIFSLYYEQIRSQSMVSVLECNIPLTSDSQEIASAAITSLPNTGQLHRQYSLFERAVGSSSGRHCLALWRMFMEFESKHGTDKIKSVFYQALQSCPWAKCLYTEAVQYFPEDMQDIVDMMMEKEIRLHAPLEEIELLLQE</sequence>
<evidence type="ECO:0000256" key="1">
    <source>
        <dbReference type="ARBA" id="ARBA00004123"/>
    </source>
</evidence>
<evidence type="ECO:0000256" key="3">
    <source>
        <dbReference type="ARBA" id="ARBA00023242"/>
    </source>
</evidence>
<dbReference type="Proteomes" id="UP001249851">
    <property type="component" value="Unassembled WGS sequence"/>
</dbReference>
<name>A0AAD9VB10_ACRCE</name>
<dbReference type="AlphaFoldDB" id="A0AAD9VB10"/>
<organism evidence="4 5">
    <name type="scientific">Acropora cervicornis</name>
    <name type="common">Staghorn coral</name>
    <dbReference type="NCBI Taxonomy" id="6130"/>
    <lineage>
        <taxon>Eukaryota</taxon>
        <taxon>Metazoa</taxon>
        <taxon>Cnidaria</taxon>
        <taxon>Anthozoa</taxon>
        <taxon>Hexacorallia</taxon>
        <taxon>Scleractinia</taxon>
        <taxon>Astrocoeniina</taxon>
        <taxon>Acroporidae</taxon>
        <taxon>Acropora</taxon>
    </lineage>
</organism>
<gene>
    <name evidence="4" type="ORF">P5673_008305</name>
</gene>
<reference evidence="4" key="1">
    <citation type="journal article" date="2023" name="G3 (Bethesda)">
        <title>Whole genome assembly and annotation of the endangered Caribbean coral Acropora cervicornis.</title>
        <authorList>
            <person name="Selwyn J.D."/>
            <person name="Vollmer S.V."/>
        </authorList>
    </citation>
    <scope>NUCLEOTIDE SEQUENCE</scope>
    <source>
        <strain evidence="4">K2</strain>
    </source>
</reference>
<keyword evidence="5" id="KW-1185">Reference proteome</keyword>
<dbReference type="GO" id="GO:0031048">
    <property type="term" value="P:regulatory ncRNA-mediated heterochromatin formation"/>
    <property type="evidence" value="ECO:0007669"/>
    <property type="project" value="TreeGrafter"/>
</dbReference>
<comment type="similarity">
    <text evidence="2">Belongs to the NRDE2 family.</text>
</comment>